<evidence type="ECO:0000313" key="2">
    <source>
        <dbReference type="Proteomes" id="UP000268059"/>
    </source>
</evidence>
<evidence type="ECO:0000313" key="1">
    <source>
        <dbReference type="EMBL" id="BBH25798.1"/>
    </source>
</evidence>
<dbReference type="KEGG" id="ebm:SG0102_07320"/>
<dbReference type="EMBL" id="AP019309">
    <property type="protein sequence ID" value="BBH25798.1"/>
    <property type="molecule type" value="Genomic_DNA"/>
</dbReference>
<dbReference type="InParanoid" id="A0A3G9JNI8"/>
<keyword evidence="2" id="KW-1185">Reference proteome</keyword>
<dbReference type="AlphaFoldDB" id="A0A3G9JNI8"/>
<name>A0A3G9JNI8_9FIRM</name>
<proteinExistence type="predicted"/>
<dbReference type="Proteomes" id="UP000268059">
    <property type="component" value="Chromosome"/>
</dbReference>
<organism evidence="1 2">
    <name type="scientific">Intestinibaculum porci</name>
    <dbReference type="NCBI Taxonomy" id="2487118"/>
    <lineage>
        <taxon>Bacteria</taxon>
        <taxon>Bacillati</taxon>
        <taxon>Bacillota</taxon>
        <taxon>Erysipelotrichia</taxon>
        <taxon>Erysipelotrichales</taxon>
        <taxon>Erysipelotrichaceae</taxon>
        <taxon>Intestinibaculum</taxon>
    </lineage>
</organism>
<protein>
    <submittedName>
        <fullName evidence="1">Uncharacterized protein</fullName>
    </submittedName>
</protein>
<accession>A0A3G9JNI8</accession>
<sequence length="70" mass="8421">MCGFWFLNISCSFHFRGVLIRSKLCYYPYTELKNLQKEKKDEELSDQSLFFICPTRQDDNIALQARNQYD</sequence>
<reference evidence="1 2" key="1">
    <citation type="submission" date="2018-11" db="EMBL/GenBank/DDBJ databases">
        <title>Novel Erysipelotrichaceae bacterium isolated from small intestine of a swine.</title>
        <authorList>
            <person name="Kim J.S."/>
            <person name="Choe H."/>
            <person name="Lee Y.R."/>
            <person name="Kim K.M."/>
            <person name="Park D.S."/>
        </authorList>
    </citation>
    <scope>NUCLEOTIDE SEQUENCE [LARGE SCALE GENOMIC DNA]</scope>
    <source>
        <strain evidence="1 2">SG0102</strain>
    </source>
</reference>
<gene>
    <name evidence="1" type="ORF">SG0102_07320</name>
</gene>